<evidence type="ECO:0000313" key="2">
    <source>
        <dbReference type="EMBL" id="KAG2235437.1"/>
    </source>
</evidence>
<sequence length="270" mass="32201">MLNRSVTQLRPQITDIVQSITQLLQQIRQIRTQFENEITIIRGRFTQQHRIIVNVIIESRDTAYRVELGRLIFQTRFNQLQREYLTEEERLLQAQLSTQVRIFIQNEQTHLTALRQYENQHRQTIESNRDIQRCLQIDTVKSQLQQIEARNATLFQQAEIISQQLLLAVANPEGNQLFPKITNVTFWSHVYRKRFNQSIQRNFAGTEQYAYNIPTLDQLNIDISSNYGTTIIQNIVMHLLNTRLWVVHIFKSYFLHQQYPRQPQEPEPQQ</sequence>
<reference evidence="2" key="1">
    <citation type="submission" date="2021-01" db="EMBL/GenBank/DDBJ databases">
        <title>Metabolic potential, ecology and presence of endohyphal bacteria is reflected in genomic diversity of Mucoromycotina.</title>
        <authorList>
            <person name="Muszewska A."/>
            <person name="Okrasinska A."/>
            <person name="Steczkiewicz K."/>
            <person name="Drgas O."/>
            <person name="Orlowska M."/>
            <person name="Perlinska-Lenart U."/>
            <person name="Aleksandrzak-Piekarczyk T."/>
            <person name="Szatraj K."/>
            <person name="Zielenkiewicz U."/>
            <person name="Pilsyk S."/>
            <person name="Malc E."/>
            <person name="Mieczkowski P."/>
            <person name="Kruszewska J.S."/>
            <person name="Biernat P."/>
            <person name="Pawlowska J."/>
        </authorList>
    </citation>
    <scope>NUCLEOTIDE SEQUENCE</scope>
    <source>
        <strain evidence="2">WA0000018081</strain>
    </source>
</reference>
<accession>A0A8H7SW82</accession>
<evidence type="ECO:0000256" key="1">
    <source>
        <dbReference type="SAM" id="Coils"/>
    </source>
</evidence>
<dbReference type="Proteomes" id="UP000613177">
    <property type="component" value="Unassembled WGS sequence"/>
</dbReference>
<gene>
    <name evidence="2" type="ORF">INT48_005787</name>
</gene>
<dbReference type="AlphaFoldDB" id="A0A8H7SW82"/>
<keyword evidence="3" id="KW-1185">Reference proteome</keyword>
<comment type="caution">
    <text evidence="2">The sequence shown here is derived from an EMBL/GenBank/DDBJ whole genome shotgun (WGS) entry which is preliminary data.</text>
</comment>
<protein>
    <submittedName>
        <fullName evidence="2">Uncharacterized protein</fullName>
    </submittedName>
</protein>
<proteinExistence type="predicted"/>
<keyword evidence="1" id="KW-0175">Coiled coil</keyword>
<organism evidence="2 3">
    <name type="scientific">Thamnidium elegans</name>
    <dbReference type="NCBI Taxonomy" id="101142"/>
    <lineage>
        <taxon>Eukaryota</taxon>
        <taxon>Fungi</taxon>
        <taxon>Fungi incertae sedis</taxon>
        <taxon>Mucoromycota</taxon>
        <taxon>Mucoromycotina</taxon>
        <taxon>Mucoromycetes</taxon>
        <taxon>Mucorales</taxon>
        <taxon>Mucorineae</taxon>
        <taxon>Mucoraceae</taxon>
        <taxon>Thamnidium</taxon>
    </lineage>
</organism>
<feature type="coiled-coil region" evidence="1">
    <location>
        <begin position="137"/>
        <end position="164"/>
    </location>
</feature>
<evidence type="ECO:0000313" key="3">
    <source>
        <dbReference type="Proteomes" id="UP000613177"/>
    </source>
</evidence>
<name>A0A8H7SW82_9FUNG</name>
<dbReference type="EMBL" id="JAEPRE010000033">
    <property type="protein sequence ID" value="KAG2235437.1"/>
    <property type="molecule type" value="Genomic_DNA"/>
</dbReference>